<protein>
    <submittedName>
        <fullName evidence="1">Uncharacterized protein</fullName>
    </submittedName>
</protein>
<evidence type="ECO:0000313" key="1">
    <source>
        <dbReference type="EMBL" id="VYU31269.1"/>
    </source>
</evidence>
<sequence length="52" mass="6031">MNKKVRCKRKRKFPQNKRLPVIMDAICFINGNGSSGMNQVCDILRYMKTGKL</sequence>
<accession>A0A6N3DVL2</accession>
<dbReference type="RefSeq" id="WP_412441991.1">
    <property type="nucleotide sequence ID" value="NZ_CACRUT010000015.1"/>
</dbReference>
<reference evidence="1" key="1">
    <citation type="submission" date="2019-11" db="EMBL/GenBank/DDBJ databases">
        <authorList>
            <person name="Feng L."/>
        </authorList>
    </citation>
    <scope>NUCLEOTIDE SEQUENCE</scope>
    <source>
        <strain evidence="1">PclaraLFYP37</strain>
    </source>
</reference>
<proteinExistence type="predicted"/>
<name>A0A6N3DVL2_9BACT</name>
<dbReference type="AlphaFoldDB" id="A0A6N3DVL2"/>
<dbReference type="EMBL" id="CACRUT010000015">
    <property type="protein sequence ID" value="VYU31269.1"/>
    <property type="molecule type" value="Genomic_DNA"/>
</dbReference>
<organism evidence="1">
    <name type="scientific">Paraprevotella clara</name>
    <dbReference type="NCBI Taxonomy" id="454154"/>
    <lineage>
        <taxon>Bacteria</taxon>
        <taxon>Pseudomonadati</taxon>
        <taxon>Bacteroidota</taxon>
        <taxon>Bacteroidia</taxon>
        <taxon>Bacteroidales</taxon>
        <taxon>Prevotellaceae</taxon>
        <taxon>Paraprevotella</taxon>
    </lineage>
</organism>
<gene>
    <name evidence="1" type="ORF">PCLFYP37_02483</name>
</gene>